<accession>A0A432WDI3</accession>
<dbReference type="InterPro" id="IPR002634">
    <property type="entry name" value="BolA"/>
</dbReference>
<dbReference type="PANTHER" id="PTHR46229">
    <property type="entry name" value="BOLA TRANSCRIPTION REGULATOR"/>
    <property type="match status" value="1"/>
</dbReference>
<gene>
    <name evidence="4" type="ORF">CWE11_08775</name>
</gene>
<dbReference type="InterPro" id="IPR036065">
    <property type="entry name" value="BolA-like_sf"/>
</dbReference>
<organism evidence="4 5">
    <name type="scientific">Aliidiomarina sanyensis</name>
    <dbReference type="NCBI Taxonomy" id="1249555"/>
    <lineage>
        <taxon>Bacteria</taxon>
        <taxon>Pseudomonadati</taxon>
        <taxon>Pseudomonadota</taxon>
        <taxon>Gammaproteobacteria</taxon>
        <taxon>Alteromonadales</taxon>
        <taxon>Idiomarinaceae</taxon>
        <taxon>Aliidiomarina</taxon>
    </lineage>
</organism>
<proteinExistence type="inferred from homology"/>
<comment type="caution">
    <text evidence="4">The sequence shown here is derived from an EMBL/GenBank/DDBJ whole genome shotgun (WGS) entry which is preliminary data.</text>
</comment>
<dbReference type="GO" id="GO:0006351">
    <property type="term" value="P:DNA-templated transcription"/>
    <property type="evidence" value="ECO:0007669"/>
    <property type="project" value="TreeGrafter"/>
</dbReference>
<dbReference type="GO" id="GO:1990229">
    <property type="term" value="C:iron-sulfur cluster assembly complex"/>
    <property type="evidence" value="ECO:0007669"/>
    <property type="project" value="UniProtKB-ARBA"/>
</dbReference>
<dbReference type="EMBL" id="PIPM01000009">
    <property type="protein sequence ID" value="RUO30458.1"/>
    <property type="molecule type" value="Genomic_DNA"/>
</dbReference>
<evidence type="ECO:0000313" key="5">
    <source>
        <dbReference type="Proteomes" id="UP000288405"/>
    </source>
</evidence>
<dbReference type="Pfam" id="PF01722">
    <property type="entry name" value="BolA"/>
    <property type="match status" value="1"/>
</dbReference>
<dbReference type="AlphaFoldDB" id="A0A432WDI3"/>
<dbReference type="InterPro" id="IPR050961">
    <property type="entry name" value="BolA/IbaG_stress_morph_reg"/>
</dbReference>
<reference evidence="4 5" key="1">
    <citation type="journal article" date="2011" name="Front. Microbiol.">
        <title>Genomic signatures of strain selection and enhancement in Bacillus atrophaeus var. globigii, a historical biowarfare simulant.</title>
        <authorList>
            <person name="Gibbons H.S."/>
            <person name="Broomall S.M."/>
            <person name="McNew L.A."/>
            <person name="Daligault H."/>
            <person name="Chapman C."/>
            <person name="Bruce D."/>
            <person name="Karavis M."/>
            <person name="Krepps M."/>
            <person name="McGregor P.A."/>
            <person name="Hong C."/>
            <person name="Park K.H."/>
            <person name="Akmal A."/>
            <person name="Feldman A."/>
            <person name="Lin J.S."/>
            <person name="Chang W.E."/>
            <person name="Higgs B.W."/>
            <person name="Demirev P."/>
            <person name="Lindquist J."/>
            <person name="Liem A."/>
            <person name="Fochler E."/>
            <person name="Read T.D."/>
            <person name="Tapia R."/>
            <person name="Johnson S."/>
            <person name="Bishop-Lilly K.A."/>
            <person name="Detter C."/>
            <person name="Han C."/>
            <person name="Sozhamannan S."/>
            <person name="Rosenzweig C.N."/>
            <person name="Skowronski E.W."/>
        </authorList>
    </citation>
    <scope>NUCLEOTIDE SEQUENCE [LARGE SCALE GENOMIC DNA]</scope>
    <source>
        <strain evidence="4 5">GYP-17</strain>
    </source>
</reference>
<dbReference type="RefSeq" id="WP_126777244.1">
    <property type="nucleotide sequence ID" value="NZ_PIPM01000009.1"/>
</dbReference>
<evidence type="ECO:0000256" key="1">
    <source>
        <dbReference type="ARBA" id="ARBA00005578"/>
    </source>
</evidence>
<keyword evidence="5" id="KW-1185">Reference proteome</keyword>
<protein>
    <recommendedName>
        <fullName evidence="2">DNA-binding transcriptional regulator BolA</fullName>
    </recommendedName>
</protein>
<evidence type="ECO:0000256" key="2">
    <source>
        <dbReference type="ARBA" id="ARBA00074073"/>
    </source>
</evidence>
<dbReference type="GO" id="GO:0005829">
    <property type="term" value="C:cytosol"/>
    <property type="evidence" value="ECO:0007669"/>
    <property type="project" value="TreeGrafter"/>
</dbReference>
<dbReference type="Gene3D" id="3.30.300.90">
    <property type="entry name" value="BolA-like"/>
    <property type="match status" value="1"/>
</dbReference>
<sequence length="107" mass="12179">MASVYAQIEQKLLKAFSPTHLEVKDESYMHSSGPQAESHFKVTIVTSSFDGKRLLQRHREVNKVLANELRDRIHALALHTYTDSEWQNLSNQIPESPRCMGGSKLVD</sequence>
<evidence type="ECO:0000313" key="4">
    <source>
        <dbReference type="EMBL" id="RUO30458.1"/>
    </source>
</evidence>
<dbReference type="SUPFAM" id="SSF82657">
    <property type="entry name" value="BolA-like"/>
    <property type="match status" value="1"/>
</dbReference>
<comment type="similarity">
    <text evidence="1 3">Belongs to the BolA/IbaG family.</text>
</comment>
<dbReference type="FunFam" id="3.30.300.90:FF:000001">
    <property type="entry name" value="Transcriptional regulator BolA"/>
    <property type="match status" value="1"/>
</dbReference>
<dbReference type="PIRSF" id="PIRSF003113">
    <property type="entry name" value="BolA"/>
    <property type="match status" value="1"/>
</dbReference>
<dbReference type="Proteomes" id="UP000288405">
    <property type="component" value="Unassembled WGS sequence"/>
</dbReference>
<dbReference type="PANTHER" id="PTHR46229:SF2">
    <property type="entry name" value="BOLA-LIKE PROTEIN 1"/>
    <property type="match status" value="1"/>
</dbReference>
<name>A0A432WDI3_9GAMM</name>
<dbReference type="OrthoDB" id="9801469at2"/>
<evidence type="ECO:0000256" key="3">
    <source>
        <dbReference type="RuleBase" id="RU003860"/>
    </source>
</evidence>